<dbReference type="GO" id="GO:0006364">
    <property type="term" value="P:rRNA processing"/>
    <property type="evidence" value="ECO:0007669"/>
    <property type="project" value="InterPro"/>
</dbReference>
<dbReference type="HAMAP" id="MF_00104">
    <property type="entry name" value="RNase_III"/>
    <property type="match status" value="1"/>
</dbReference>
<dbReference type="GO" id="GO:0003725">
    <property type="term" value="F:double-stranded RNA binding"/>
    <property type="evidence" value="ECO:0007669"/>
    <property type="project" value="InterPro"/>
</dbReference>
<feature type="compositionally biased region" description="Polar residues" evidence="9">
    <location>
        <begin position="8"/>
        <end position="19"/>
    </location>
</feature>
<keyword evidence="4" id="KW-0540">Nuclease</keyword>
<keyword evidence="6" id="KW-0378">Hydrolase</keyword>
<reference evidence="12 13" key="1">
    <citation type="submission" date="2019-07" db="EMBL/GenBank/DDBJ databases">
        <title>Genome assembly of two rare yeast pathogens: Diutina rugosa and Trichomonascus ciferrii.</title>
        <authorList>
            <person name="Mixao V."/>
            <person name="Saus E."/>
            <person name="Hansen A."/>
            <person name="Lass-Flor C."/>
            <person name="Gabaldon T."/>
        </authorList>
    </citation>
    <scope>NUCLEOTIDE SEQUENCE [LARGE SCALE GENOMIC DNA]</scope>
    <source>
        <strain evidence="12 13">CBS 613</strain>
    </source>
</reference>
<dbReference type="CDD" id="cd19876">
    <property type="entry name" value="DSRM_RNT1p-like"/>
    <property type="match status" value="1"/>
</dbReference>
<comment type="catalytic activity">
    <reaction evidence="1">
        <text>Endonucleolytic cleavage to 5'-phosphomonoester.</text>
        <dbReference type="EC" id="3.1.26.3"/>
    </reaction>
</comment>
<dbReference type="GO" id="GO:0005654">
    <property type="term" value="C:nucleoplasm"/>
    <property type="evidence" value="ECO:0007669"/>
    <property type="project" value="TreeGrafter"/>
</dbReference>
<sequence>MDADDFVSSLSAIASSDDPQATAAKLPGHHKTRKRPSAATEVGSRKTRPNAITNGATGELNDNVNSRQVEYHMRTIQKSLEFLLAQTSLPDAGDDLVKLGHRFVHAAKTNDTVAKLVDNLVKSNTNKEDWQDIIGDDEIMTNALNDTKEVSSRSGEVAKPRVVKGAPSLPPIPDTKLYQQVFTHKSSVSDKFYLSAVELLKLHNERLEFLGDSIINNIVTVMLYERFPDLSEGQLSQRRSELICNKTLTEFSKLYGFPDLLKSNLDRAVIESGAQKAYADIFEAYVGALTVTHYPNMDPVRQWVHQLYEPKLQEMERGLEHAEINKDAKSVLYSLVGSASAHPEYKVIAKGNGTSEPFVVECRLGGEVVGVGEANNQKNAGLRAAMEALKRTDVIEKYYKLRLEQEPSVTQISTKKQVTASGNFDAVDWSLFPVPNGDDSLKLRNQTKNELYGLCGRQFNETPIYRMTEHSKSDYEAHLYVGDHMLSKGRADSRKKAMTRAAMALTANRPAMVALFGEDYESK</sequence>
<evidence type="ECO:0000259" key="11">
    <source>
        <dbReference type="PROSITE" id="PS50142"/>
    </source>
</evidence>
<dbReference type="PROSITE" id="PS00517">
    <property type="entry name" value="RNASE_3_1"/>
    <property type="match status" value="1"/>
</dbReference>
<name>A0A642UC75_DIURU</name>
<dbReference type="EMBL" id="SWFT01000163">
    <property type="protein sequence ID" value="KAA8896611.1"/>
    <property type="molecule type" value="Genomic_DNA"/>
</dbReference>
<comment type="caution">
    <text evidence="12">The sequence shown here is derived from an EMBL/GenBank/DDBJ whole genome shotgun (WGS) entry which is preliminary data.</text>
</comment>
<feature type="region of interest" description="Disordered" evidence="9">
    <location>
        <begin position="1"/>
        <end position="61"/>
    </location>
</feature>
<dbReference type="OrthoDB" id="2392202at2759"/>
<dbReference type="GO" id="GO:0004525">
    <property type="term" value="F:ribonuclease III activity"/>
    <property type="evidence" value="ECO:0007669"/>
    <property type="project" value="UniProtKB-EC"/>
</dbReference>
<protein>
    <recommendedName>
        <fullName evidence="3">ribonuclease III</fullName>
        <ecNumber evidence="3">3.1.26.3</ecNumber>
    </recommendedName>
</protein>
<dbReference type="AlphaFoldDB" id="A0A642UC75"/>
<dbReference type="InterPro" id="IPR044449">
    <property type="entry name" value="Rnt1/Pac1_DSRM_fungi"/>
</dbReference>
<evidence type="ECO:0000256" key="4">
    <source>
        <dbReference type="ARBA" id="ARBA00022722"/>
    </source>
</evidence>
<dbReference type="InterPro" id="IPR000999">
    <property type="entry name" value="RNase_III_dom"/>
</dbReference>
<evidence type="ECO:0000256" key="7">
    <source>
        <dbReference type="ARBA" id="ARBA00022884"/>
    </source>
</evidence>
<dbReference type="FunFam" id="1.10.1520.10:FF:000001">
    <property type="entry name" value="Ribonuclease 3"/>
    <property type="match status" value="1"/>
</dbReference>
<proteinExistence type="inferred from homology"/>
<organism evidence="12 13">
    <name type="scientific">Diutina rugosa</name>
    <name type="common">Yeast</name>
    <name type="synonym">Candida rugosa</name>
    <dbReference type="NCBI Taxonomy" id="5481"/>
    <lineage>
        <taxon>Eukaryota</taxon>
        <taxon>Fungi</taxon>
        <taxon>Dikarya</taxon>
        <taxon>Ascomycota</taxon>
        <taxon>Saccharomycotina</taxon>
        <taxon>Pichiomycetes</taxon>
        <taxon>Debaryomycetaceae</taxon>
        <taxon>Diutina</taxon>
    </lineage>
</organism>
<dbReference type="PANTHER" id="PTHR11207">
    <property type="entry name" value="RIBONUCLEASE III"/>
    <property type="match status" value="1"/>
</dbReference>
<dbReference type="Pfam" id="PF00035">
    <property type="entry name" value="dsrm"/>
    <property type="match status" value="1"/>
</dbReference>
<evidence type="ECO:0000256" key="5">
    <source>
        <dbReference type="ARBA" id="ARBA00022759"/>
    </source>
</evidence>
<dbReference type="Pfam" id="PF00636">
    <property type="entry name" value="Ribonuclease_3"/>
    <property type="match status" value="1"/>
</dbReference>
<dbReference type="SUPFAM" id="SSF54768">
    <property type="entry name" value="dsRNA-binding domain-like"/>
    <property type="match status" value="2"/>
</dbReference>
<dbReference type="OMA" id="TINGHNE"/>
<dbReference type="SMART" id="SM00535">
    <property type="entry name" value="RIBOc"/>
    <property type="match status" value="1"/>
</dbReference>
<evidence type="ECO:0000313" key="12">
    <source>
        <dbReference type="EMBL" id="KAA8896611.1"/>
    </source>
</evidence>
<feature type="compositionally biased region" description="Basic residues" evidence="9">
    <location>
        <begin position="27"/>
        <end position="36"/>
    </location>
</feature>
<dbReference type="EC" id="3.1.26.3" evidence="3"/>
<feature type="compositionally biased region" description="Polar residues" evidence="9">
    <location>
        <begin position="50"/>
        <end position="61"/>
    </location>
</feature>
<keyword evidence="5" id="KW-0255">Endonuclease</keyword>
<feature type="domain" description="DRBM" evidence="10">
    <location>
        <begin position="327"/>
        <end position="394"/>
    </location>
</feature>
<dbReference type="InterPro" id="IPR036389">
    <property type="entry name" value="RNase_III_sf"/>
</dbReference>
<evidence type="ECO:0000256" key="3">
    <source>
        <dbReference type="ARBA" id="ARBA00012177"/>
    </source>
</evidence>
<accession>A0A642UC75</accession>
<dbReference type="Gene3D" id="3.30.160.20">
    <property type="match status" value="2"/>
</dbReference>
<dbReference type="PROSITE" id="PS50137">
    <property type="entry name" value="DS_RBD"/>
    <property type="match status" value="1"/>
</dbReference>
<keyword evidence="13" id="KW-1185">Reference proteome</keyword>
<dbReference type="GO" id="GO:0034963">
    <property type="term" value="P:box C/D sno(s)RNA processing"/>
    <property type="evidence" value="ECO:0007669"/>
    <property type="project" value="UniProtKB-ARBA"/>
</dbReference>
<comment type="similarity">
    <text evidence="2">Belongs to the ribonuclease III family.</text>
</comment>
<dbReference type="Proteomes" id="UP000449547">
    <property type="component" value="Unassembled WGS sequence"/>
</dbReference>
<evidence type="ECO:0000256" key="6">
    <source>
        <dbReference type="ARBA" id="ARBA00022801"/>
    </source>
</evidence>
<gene>
    <name evidence="12" type="ORF">DIURU_005623</name>
</gene>
<dbReference type="InterPro" id="IPR014720">
    <property type="entry name" value="dsRBD_dom"/>
</dbReference>
<evidence type="ECO:0000313" key="13">
    <source>
        <dbReference type="Proteomes" id="UP000449547"/>
    </source>
</evidence>
<dbReference type="GO" id="GO:0030847">
    <property type="term" value="P:termination of RNA polymerase II transcription, exosome-dependent"/>
    <property type="evidence" value="ECO:0007669"/>
    <property type="project" value="UniProtKB-ARBA"/>
</dbReference>
<dbReference type="InterPro" id="IPR011907">
    <property type="entry name" value="RNase_III"/>
</dbReference>
<dbReference type="SUPFAM" id="SSF69065">
    <property type="entry name" value="RNase III domain-like"/>
    <property type="match status" value="1"/>
</dbReference>
<evidence type="ECO:0000256" key="9">
    <source>
        <dbReference type="SAM" id="MobiDB-lite"/>
    </source>
</evidence>
<evidence type="ECO:0000256" key="8">
    <source>
        <dbReference type="PROSITE-ProRule" id="PRU00266"/>
    </source>
</evidence>
<dbReference type="VEuPathDB" id="FungiDB:DIURU_005623"/>
<dbReference type="GO" id="GO:0034475">
    <property type="term" value="P:U4 snRNA 3'-end processing"/>
    <property type="evidence" value="ECO:0007669"/>
    <property type="project" value="UniProtKB-ARBA"/>
</dbReference>
<evidence type="ECO:0000259" key="10">
    <source>
        <dbReference type="PROSITE" id="PS50137"/>
    </source>
</evidence>
<dbReference type="CDD" id="cd00593">
    <property type="entry name" value="RIBOc"/>
    <property type="match status" value="1"/>
</dbReference>
<feature type="domain" description="RNase III" evidence="11">
    <location>
        <begin position="174"/>
        <end position="289"/>
    </location>
</feature>
<dbReference type="GeneID" id="54784274"/>
<dbReference type="RefSeq" id="XP_034009471.1">
    <property type="nucleotide sequence ID" value="XM_034158626.1"/>
</dbReference>
<evidence type="ECO:0000256" key="1">
    <source>
        <dbReference type="ARBA" id="ARBA00000109"/>
    </source>
</evidence>
<dbReference type="SMART" id="SM00358">
    <property type="entry name" value="DSRM"/>
    <property type="match status" value="2"/>
</dbReference>
<keyword evidence="7 8" id="KW-0694">RNA-binding</keyword>
<evidence type="ECO:0000256" key="2">
    <source>
        <dbReference type="ARBA" id="ARBA00010183"/>
    </source>
</evidence>
<dbReference type="PROSITE" id="PS50142">
    <property type="entry name" value="RNASE_3_2"/>
    <property type="match status" value="1"/>
</dbReference>
<dbReference type="Gene3D" id="1.10.1520.10">
    <property type="entry name" value="Ribonuclease III domain"/>
    <property type="match status" value="1"/>
</dbReference>
<dbReference type="PANTHER" id="PTHR11207:SF0">
    <property type="entry name" value="RIBONUCLEASE 3"/>
    <property type="match status" value="1"/>
</dbReference>